<dbReference type="Proteomes" id="UP000789366">
    <property type="component" value="Unassembled WGS sequence"/>
</dbReference>
<proteinExistence type="predicted"/>
<feature type="non-terminal residue" evidence="1">
    <location>
        <position position="1"/>
    </location>
</feature>
<reference evidence="1" key="1">
    <citation type="submission" date="2021-06" db="EMBL/GenBank/DDBJ databases">
        <authorList>
            <person name="Kallberg Y."/>
            <person name="Tangrot J."/>
            <person name="Rosling A."/>
        </authorList>
    </citation>
    <scope>NUCLEOTIDE SEQUENCE</scope>
    <source>
        <strain evidence="1">28 12/20/2015</strain>
    </source>
</reference>
<evidence type="ECO:0000313" key="2">
    <source>
        <dbReference type="Proteomes" id="UP000789366"/>
    </source>
</evidence>
<name>A0ACA9PNU2_9GLOM</name>
<comment type="caution">
    <text evidence="1">The sequence shown here is derived from an EMBL/GenBank/DDBJ whole genome shotgun (WGS) entry which is preliminary data.</text>
</comment>
<accession>A0ACA9PNU2</accession>
<protein>
    <submittedName>
        <fullName evidence="1">1369_t:CDS:1</fullName>
    </submittedName>
</protein>
<dbReference type="EMBL" id="CAJVPW010027913">
    <property type="protein sequence ID" value="CAG8716859.1"/>
    <property type="molecule type" value="Genomic_DNA"/>
</dbReference>
<evidence type="ECO:0000313" key="1">
    <source>
        <dbReference type="EMBL" id="CAG8716859.1"/>
    </source>
</evidence>
<sequence length="108" mass="12922">EVHIDEELYERIKKEYEEDAHFQKILKALEDPSCDEVKRLGKQLNHYKLCENGIIIFEDKENPWLCLTKKSKTRIDIAQPPTPVIREHHSDPEFKVEGILDKRIFHRQ</sequence>
<keyword evidence="2" id="KW-1185">Reference proteome</keyword>
<feature type="non-terminal residue" evidence="1">
    <location>
        <position position="108"/>
    </location>
</feature>
<organism evidence="1 2">
    <name type="scientific">Cetraspora pellucida</name>
    <dbReference type="NCBI Taxonomy" id="1433469"/>
    <lineage>
        <taxon>Eukaryota</taxon>
        <taxon>Fungi</taxon>
        <taxon>Fungi incertae sedis</taxon>
        <taxon>Mucoromycota</taxon>
        <taxon>Glomeromycotina</taxon>
        <taxon>Glomeromycetes</taxon>
        <taxon>Diversisporales</taxon>
        <taxon>Gigasporaceae</taxon>
        <taxon>Cetraspora</taxon>
    </lineage>
</organism>
<gene>
    <name evidence="1" type="ORF">SPELUC_LOCUS12171</name>
</gene>